<keyword evidence="2" id="KW-0963">Cytoplasm</keyword>
<dbReference type="InterPro" id="IPR025526">
    <property type="entry name" value="DsrC-like_dom_sf"/>
</dbReference>
<comment type="similarity">
    <text evidence="3">Belongs to the dsrC/tusE family.</text>
</comment>
<dbReference type="EC" id="2.8.1.-" evidence="3"/>
<dbReference type="GO" id="GO:0097163">
    <property type="term" value="F:sulfur carrier activity"/>
    <property type="evidence" value="ECO:0007669"/>
    <property type="project" value="TreeGrafter"/>
</dbReference>
<dbReference type="STRING" id="1225476.A1D18_06105"/>
<evidence type="ECO:0000313" key="6">
    <source>
        <dbReference type="Proteomes" id="UP000183924"/>
    </source>
</evidence>
<feature type="active site" description="Cysteine persulfide intermediate" evidence="4">
    <location>
        <position position="109"/>
    </location>
</feature>
<dbReference type="Gene3D" id="1.10.10.370">
    <property type="entry name" value="DsrC-like protein, C-terminal domain"/>
    <property type="match status" value="1"/>
</dbReference>
<dbReference type="Proteomes" id="UP000183924">
    <property type="component" value="Unassembled WGS sequence"/>
</dbReference>
<accession>A0A1J8P446</accession>
<comment type="caution">
    <text evidence="5">The sequence shown here is derived from an EMBL/GenBank/DDBJ whole genome shotgun (WGS) entry which is preliminary data.</text>
</comment>
<evidence type="ECO:0000256" key="2">
    <source>
        <dbReference type="ARBA" id="ARBA00022490"/>
    </source>
</evidence>
<dbReference type="Pfam" id="PF04358">
    <property type="entry name" value="DsrC"/>
    <property type="match status" value="1"/>
</dbReference>
<dbReference type="PANTHER" id="PTHR37010:SF1">
    <property type="entry name" value="SULFURTRANSFERASE TUSE"/>
    <property type="match status" value="1"/>
</dbReference>
<gene>
    <name evidence="5" type="ORF">A1D18_06105</name>
</gene>
<dbReference type="PIRSF" id="PIRSF006223">
    <property type="entry name" value="DsrC_TusE"/>
    <property type="match status" value="1"/>
</dbReference>
<protein>
    <recommendedName>
        <fullName evidence="3">Sulfurtransferase</fullName>
        <ecNumber evidence="3">2.8.1.-</ecNumber>
    </recommendedName>
</protein>
<dbReference type="EMBL" id="LUKY01000033">
    <property type="protein sequence ID" value="OIZ94540.1"/>
    <property type="molecule type" value="Genomic_DNA"/>
</dbReference>
<dbReference type="NCBIfam" id="TIGR03342">
    <property type="entry name" value="dsrC_tusE_dsvC"/>
    <property type="match status" value="1"/>
</dbReference>
<evidence type="ECO:0000313" key="5">
    <source>
        <dbReference type="EMBL" id="OIZ94540.1"/>
    </source>
</evidence>
<dbReference type="GO" id="GO:0002143">
    <property type="term" value="P:tRNA wobble position uridine thiolation"/>
    <property type="evidence" value="ECO:0007669"/>
    <property type="project" value="TreeGrafter"/>
</dbReference>
<keyword evidence="6" id="KW-1185">Reference proteome</keyword>
<evidence type="ECO:0000256" key="3">
    <source>
        <dbReference type="PIRNR" id="PIRNR006223"/>
    </source>
</evidence>
<dbReference type="GO" id="GO:0016740">
    <property type="term" value="F:transferase activity"/>
    <property type="evidence" value="ECO:0007669"/>
    <property type="project" value="UniProtKB-KW"/>
</dbReference>
<dbReference type="InterPro" id="IPR043163">
    <property type="entry name" value="DsrC-like_N"/>
</dbReference>
<dbReference type="GO" id="GO:0005737">
    <property type="term" value="C:cytoplasm"/>
    <property type="evidence" value="ECO:0007669"/>
    <property type="project" value="UniProtKB-SubCell"/>
</dbReference>
<keyword evidence="3" id="KW-0808">Transferase</keyword>
<evidence type="ECO:0000256" key="1">
    <source>
        <dbReference type="ARBA" id="ARBA00004496"/>
    </source>
</evidence>
<comment type="subcellular location">
    <subcellularLocation>
        <location evidence="1">Cytoplasm</location>
    </subcellularLocation>
</comment>
<dbReference type="PANTHER" id="PTHR37010">
    <property type="entry name" value="SULFURTRANSFERASE TUSE"/>
    <property type="match status" value="1"/>
</dbReference>
<dbReference type="InterPro" id="IPR007453">
    <property type="entry name" value="DsrC/TusE"/>
</dbReference>
<organism evidence="5 6">
    <name type="scientific">Candidatus Rickettsiella isopodorum</name>
    <dbReference type="NCBI Taxonomy" id="1225476"/>
    <lineage>
        <taxon>Bacteria</taxon>
        <taxon>Pseudomonadati</taxon>
        <taxon>Pseudomonadota</taxon>
        <taxon>Gammaproteobacteria</taxon>
        <taxon>Legionellales</taxon>
        <taxon>Coxiellaceae</taxon>
        <taxon>Rickettsiella</taxon>
    </lineage>
</organism>
<reference evidence="5 6" key="1">
    <citation type="submission" date="2016-03" db="EMBL/GenBank/DDBJ databases">
        <title>Comparative genomics of Rickettsiella.</title>
        <authorList>
            <person name="Chandler C."/>
            <person name="Wang Y."/>
        </authorList>
    </citation>
    <scope>NUCLEOTIDE SEQUENCE [LARGE SCALE GENOMIC DNA]</scope>
    <source>
        <strain evidence="5 6">RCFS May 2013</strain>
    </source>
</reference>
<dbReference type="Gene3D" id="3.30.1420.10">
    <property type="match status" value="1"/>
</dbReference>
<comment type="function">
    <text evidence="3">Part of a sulfur-relay system.</text>
</comment>
<proteinExistence type="inferred from homology"/>
<evidence type="ECO:0000256" key="4">
    <source>
        <dbReference type="PIRSR" id="PIRSR006223-50"/>
    </source>
</evidence>
<sequence length="110" mass="12586">MGLIVNGAEILTDQFGYLVHSADWHEEVAIKIAKDEALTLIKDHWHVIYFLRNFYQQYHKTPPIRILVNQLAVQLGPEKACSIYLNNLFPKGILKQASKLAGLPRPTRCM</sequence>
<name>A0A1J8P446_9COXI</name>
<dbReference type="InterPro" id="IPR042072">
    <property type="entry name" value="DsrC-like_C"/>
</dbReference>
<dbReference type="AlphaFoldDB" id="A0A1J8P446"/>
<dbReference type="SUPFAM" id="SSF69721">
    <property type="entry name" value="DsrC, the gamma subunit of dissimilatory sulfite reductase"/>
    <property type="match status" value="1"/>
</dbReference>